<keyword evidence="2 5" id="KW-0812">Transmembrane</keyword>
<evidence type="ECO:0000256" key="4">
    <source>
        <dbReference type="ARBA" id="ARBA00023136"/>
    </source>
</evidence>
<reference evidence="8" key="1">
    <citation type="submission" date="2019-04" db="EMBL/GenBank/DDBJ databases">
        <title>Draft genome sequence of Pseudonocardiaceae bacterium SL3-2-4.</title>
        <authorList>
            <person name="Ningsih F."/>
            <person name="Yokota A."/>
            <person name="Sakai Y."/>
            <person name="Nanatani K."/>
            <person name="Yabe S."/>
            <person name="Oetari A."/>
            <person name="Sjamsuridzal W."/>
        </authorList>
    </citation>
    <scope>NUCLEOTIDE SEQUENCE [LARGE SCALE GENOMIC DNA]</scope>
    <source>
        <strain evidence="8">SL3-2-4</strain>
    </source>
</reference>
<dbReference type="EMBL" id="BJFL01000036">
    <property type="protein sequence ID" value="GDY33200.1"/>
    <property type="molecule type" value="Genomic_DNA"/>
</dbReference>
<evidence type="ECO:0000313" key="7">
    <source>
        <dbReference type="EMBL" id="GDY33200.1"/>
    </source>
</evidence>
<gene>
    <name evidence="7" type="ORF">GTS_48330</name>
</gene>
<sequence length="987" mass="106446">MSRRSRILLIVGVAVLAALILGSRVLDGYVEWLWYGEVGFRSVFSTVLVTRFLLFLAVGVLVGGLLAVSLVVAYRTRPVFVPVSGPDDPVSRYRAAVVARLRLFGIGLPVIVGLISGAAAQGNWQQAQLFFHATRFGVTDPQFGNDVGFYAFQLPFYSWMLGWLFVAVALAFFGGLVAHYLFGGIRLAGRGGQLSTPARTQLAVTAGVFVLLKAVAYYFDRYSLLLSQHSSLLSQGNDSFTGASYTDLNAVLPAKLILLCIAVFCAIAFFAGAFLRNLQLPAIAAVLLMLSSLLVGAAWPAILQQFSVAPNANQKESLAIQRNIDATTRAFGLTPDKVKFEPYAGRANLSPQEVKADQSTIPNIRLLDPNVVSGAFTQREQRKNFYGFPPKLGIDRYTVNGVTSDYVVAVREINTEGLADNQRSWINRHMVYTHGNGFVAAKANLINQTTDTAGGQGGYPVFTASEIGTDGNVIQGDIPVNTPPRIYYGVLSNDYAIVGGNPGQAPAEYDTDTRQFTYGGAGGVPIGNWFNRLVFAAHYGERNILFNRAIGQNSKIIFNRDPRDRVKAVAPWLTTDGDPYPAVIDGRVQWIVDGYTTLNTYPYSQLTSLAGATNDSLPANGVRKQANTDINYIRNSVKATVDAYDGTVKLYSVDDSDPVLKAWQGVFPGTVRPSSAIPQSLRDHFRYPEDLFKVQRELLARYHVTNPQEFYSNVSFWDVPSDPTADSPTTQQQIQAQTQQQPPYYVLAGGTGGGNPSFQLTSPLVSQKRDFMSAYVTVGCDPGGYGKITVLQLPTDSQTPGPKQMQTQFITSPQVSITLNQLRQQQTKVVYGNLLTLPVDGGLLYVEPVYVEQSNNAATSYPQLSRVLASFGGTVGFAPDLRGALDQVFGAGAGDAANPGQNGPATTPAPPSSSNPPSSGQVSPDLAQAVNDIQAALQRIKAAQQAGDWVALGQAYKDLDDATRRFEQARTSGGAPSSAAPTPTPSR</sequence>
<evidence type="ECO:0000256" key="2">
    <source>
        <dbReference type="ARBA" id="ARBA00022692"/>
    </source>
</evidence>
<evidence type="ECO:0000256" key="3">
    <source>
        <dbReference type="ARBA" id="ARBA00022989"/>
    </source>
</evidence>
<dbReference type="NCBIfam" id="NF000825">
    <property type="entry name" value="PRK00068.1"/>
    <property type="match status" value="1"/>
</dbReference>
<dbReference type="Pfam" id="PF03699">
    <property type="entry name" value="UPF0182"/>
    <property type="match status" value="1"/>
</dbReference>
<comment type="caution">
    <text evidence="5">Lacks conserved residue(s) required for the propagation of feature annotation.</text>
</comment>
<keyword evidence="4 5" id="KW-0472">Membrane</keyword>
<dbReference type="Proteomes" id="UP000298860">
    <property type="component" value="Unassembled WGS sequence"/>
</dbReference>
<keyword evidence="8" id="KW-1185">Reference proteome</keyword>
<feature type="region of interest" description="Disordered" evidence="6">
    <location>
        <begin position="963"/>
        <end position="987"/>
    </location>
</feature>
<feature type="compositionally biased region" description="Low complexity" evidence="6">
    <location>
        <begin position="728"/>
        <end position="740"/>
    </location>
</feature>
<organism evidence="7 8">
    <name type="scientific">Gandjariella thermophila</name>
    <dbReference type="NCBI Taxonomy" id="1931992"/>
    <lineage>
        <taxon>Bacteria</taxon>
        <taxon>Bacillati</taxon>
        <taxon>Actinomycetota</taxon>
        <taxon>Actinomycetes</taxon>
        <taxon>Pseudonocardiales</taxon>
        <taxon>Pseudonocardiaceae</taxon>
        <taxon>Gandjariella</taxon>
    </lineage>
</organism>
<proteinExistence type="inferred from homology"/>
<dbReference type="GO" id="GO:0005886">
    <property type="term" value="C:plasma membrane"/>
    <property type="evidence" value="ECO:0007669"/>
    <property type="project" value="UniProtKB-SubCell"/>
</dbReference>
<feature type="region of interest" description="Disordered" evidence="6">
    <location>
        <begin position="892"/>
        <end position="924"/>
    </location>
</feature>
<feature type="transmembrane region" description="Helical" evidence="5">
    <location>
        <begin position="101"/>
        <end position="120"/>
    </location>
</feature>
<feature type="transmembrane region" description="Helical" evidence="5">
    <location>
        <begin position="256"/>
        <end position="275"/>
    </location>
</feature>
<keyword evidence="1 5" id="KW-1003">Cell membrane</keyword>
<evidence type="ECO:0000313" key="8">
    <source>
        <dbReference type="Proteomes" id="UP000298860"/>
    </source>
</evidence>
<dbReference type="PANTHER" id="PTHR39344:SF1">
    <property type="entry name" value="UPF0182 PROTEIN SLL1060"/>
    <property type="match status" value="1"/>
</dbReference>
<dbReference type="NCBIfam" id="NF009097">
    <property type="entry name" value="PRK12438.1"/>
    <property type="match status" value="1"/>
</dbReference>
<keyword evidence="3 5" id="KW-1133">Transmembrane helix</keyword>
<accession>A0A4D4JDU8</accession>
<comment type="caution">
    <text evidence="7">The sequence shown here is derived from an EMBL/GenBank/DDBJ whole genome shotgun (WGS) entry which is preliminary data.</text>
</comment>
<evidence type="ECO:0000256" key="6">
    <source>
        <dbReference type="SAM" id="MobiDB-lite"/>
    </source>
</evidence>
<comment type="similarity">
    <text evidence="5">Belongs to the UPF0182 family.</text>
</comment>
<name>A0A4D4JDU8_9PSEU</name>
<dbReference type="HAMAP" id="MF_01600">
    <property type="entry name" value="UPF0182"/>
    <property type="match status" value="1"/>
</dbReference>
<feature type="transmembrane region" description="Helical" evidence="5">
    <location>
        <begin position="52"/>
        <end position="74"/>
    </location>
</feature>
<dbReference type="GO" id="GO:0005576">
    <property type="term" value="C:extracellular region"/>
    <property type="evidence" value="ECO:0007669"/>
    <property type="project" value="TreeGrafter"/>
</dbReference>
<dbReference type="PANTHER" id="PTHR39344">
    <property type="entry name" value="UPF0182 PROTEIN SLL1060"/>
    <property type="match status" value="1"/>
</dbReference>
<feature type="transmembrane region" description="Helical" evidence="5">
    <location>
        <begin position="202"/>
        <end position="219"/>
    </location>
</feature>
<protein>
    <recommendedName>
        <fullName evidence="5">UPF0182 protein GTS_48330</fullName>
    </recommendedName>
</protein>
<comment type="subcellular location">
    <subcellularLocation>
        <location evidence="5">Cell membrane</location>
        <topology evidence="5">Multi-pass membrane protein</topology>
    </subcellularLocation>
</comment>
<feature type="region of interest" description="Disordered" evidence="6">
    <location>
        <begin position="721"/>
        <end position="740"/>
    </location>
</feature>
<dbReference type="AlphaFoldDB" id="A0A4D4JDU8"/>
<dbReference type="InterPro" id="IPR005372">
    <property type="entry name" value="UPF0182"/>
</dbReference>
<evidence type="ECO:0000256" key="5">
    <source>
        <dbReference type="HAMAP-Rule" id="MF_01600"/>
    </source>
</evidence>
<feature type="transmembrane region" description="Helical" evidence="5">
    <location>
        <begin position="282"/>
        <end position="302"/>
    </location>
</feature>
<feature type="transmembrane region" description="Helical" evidence="5">
    <location>
        <begin position="156"/>
        <end position="182"/>
    </location>
</feature>
<feature type="compositionally biased region" description="Low complexity" evidence="6">
    <location>
        <begin position="969"/>
        <end position="981"/>
    </location>
</feature>
<evidence type="ECO:0000256" key="1">
    <source>
        <dbReference type="ARBA" id="ARBA00022475"/>
    </source>
</evidence>